<evidence type="ECO:0000256" key="8">
    <source>
        <dbReference type="ARBA" id="ARBA00023163"/>
    </source>
</evidence>
<dbReference type="InterPro" id="IPR002717">
    <property type="entry name" value="HAT_MYST-type"/>
</dbReference>
<dbReference type="GO" id="GO:0003682">
    <property type="term" value="F:chromatin binding"/>
    <property type="evidence" value="ECO:0007669"/>
    <property type="project" value="TreeGrafter"/>
</dbReference>
<keyword evidence="7" id="KW-0805">Transcription regulation</keyword>
<comment type="similarity">
    <text evidence="10">Belongs to the MYST (SAS/MOZ) family.</text>
</comment>
<dbReference type="PANTHER" id="PTHR10615">
    <property type="entry name" value="HISTONE ACETYLTRANSFERASE"/>
    <property type="match status" value="1"/>
</dbReference>
<gene>
    <name evidence="13" type="ORF">V9T40_002413</name>
</gene>
<dbReference type="Pfam" id="PF01530">
    <property type="entry name" value="zf-C2HC"/>
    <property type="match status" value="1"/>
</dbReference>
<evidence type="ECO:0000256" key="6">
    <source>
        <dbReference type="ARBA" id="ARBA00022853"/>
    </source>
</evidence>
<dbReference type="GO" id="GO:0003712">
    <property type="term" value="F:transcription coregulator activity"/>
    <property type="evidence" value="ECO:0007669"/>
    <property type="project" value="TreeGrafter"/>
</dbReference>
<dbReference type="InterPro" id="IPR036060">
    <property type="entry name" value="Znf_C2H2C_sf"/>
</dbReference>
<feature type="compositionally biased region" description="Pro residues" evidence="11">
    <location>
        <begin position="189"/>
        <end position="203"/>
    </location>
</feature>
<dbReference type="AlphaFoldDB" id="A0AAN9TIU8"/>
<evidence type="ECO:0000256" key="7">
    <source>
        <dbReference type="ARBA" id="ARBA00023015"/>
    </source>
</evidence>
<protein>
    <recommendedName>
        <fullName evidence="10">Histone acetyltransferase</fullName>
        <ecNumber evidence="10">2.3.1.48</ecNumber>
    </recommendedName>
</protein>
<comment type="catalytic activity">
    <reaction evidence="10">
        <text>L-lysyl-[protein] + acetyl-CoA = N(6)-acetyl-L-lysyl-[protein] + CoA + H(+)</text>
        <dbReference type="Rhea" id="RHEA:45948"/>
        <dbReference type="Rhea" id="RHEA-COMP:9752"/>
        <dbReference type="Rhea" id="RHEA-COMP:10731"/>
        <dbReference type="ChEBI" id="CHEBI:15378"/>
        <dbReference type="ChEBI" id="CHEBI:29969"/>
        <dbReference type="ChEBI" id="CHEBI:57287"/>
        <dbReference type="ChEBI" id="CHEBI:57288"/>
        <dbReference type="ChEBI" id="CHEBI:61930"/>
        <dbReference type="EC" id="2.3.1.48"/>
    </reaction>
</comment>
<evidence type="ECO:0000313" key="14">
    <source>
        <dbReference type="Proteomes" id="UP001367676"/>
    </source>
</evidence>
<evidence type="ECO:0000256" key="10">
    <source>
        <dbReference type="RuleBase" id="RU361211"/>
    </source>
</evidence>
<dbReference type="InterPro" id="IPR002515">
    <property type="entry name" value="Znf_C2H2C"/>
</dbReference>
<feature type="compositionally biased region" description="Polar residues" evidence="11">
    <location>
        <begin position="304"/>
        <end position="327"/>
    </location>
</feature>
<feature type="domain" description="MYST-type HAT" evidence="12">
    <location>
        <begin position="507"/>
        <end position="677"/>
    </location>
</feature>
<keyword evidence="6" id="KW-0156">Chromatin regulator</keyword>
<keyword evidence="8" id="KW-0804">Transcription</keyword>
<dbReference type="Gene3D" id="3.40.630.30">
    <property type="match status" value="1"/>
</dbReference>
<dbReference type="InterPro" id="IPR040706">
    <property type="entry name" value="Zf-MYST"/>
</dbReference>
<keyword evidence="5" id="KW-0862">Zinc</keyword>
<dbReference type="Pfam" id="PF17772">
    <property type="entry name" value="zf-MYST"/>
    <property type="match status" value="1"/>
</dbReference>
<name>A0AAN9TIU8_9HEMI</name>
<dbReference type="InterPro" id="IPR016181">
    <property type="entry name" value="Acyl_CoA_acyltransferase"/>
</dbReference>
<dbReference type="Gene3D" id="3.30.60.60">
    <property type="entry name" value="N-acetyl transferase-like"/>
    <property type="match status" value="1"/>
</dbReference>
<dbReference type="GO" id="GO:0036409">
    <property type="term" value="C:histone H3-K14 acetyltransferase complex"/>
    <property type="evidence" value="ECO:0007669"/>
    <property type="project" value="TreeGrafter"/>
</dbReference>
<evidence type="ECO:0000256" key="5">
    <source>
        <dbReference type="ARBA" id="ARBA00022833"/>
    </source>
</evidence>
<evidence type="ECO:0000256" key="2">
    <source>
        <dbReference type="ARBA" id="ARBA00022679"/>
    </source>
</evidence>
<comment type="subcellular location">
    <subcellularLocation>
        <location evidence="1 10">Nucleus</location>
    </subcellularLocation>
</comment>
<feature type="compositionally biased region" description="Low complexity" evidence="11">
    <location>
        <begin position="10"/>
        <end position="46"/>
    </location>
</feature>
<proteinExistence type="inferred from homology"/>
<feature type="compositionally biased region" description="Basic residues" evidence="11">
    <location>
        <begin position="342"/>
        <end position="358"/>
    </location>
</feature>
<keyword evidence="4" id="KW-0863">Zinc-finger</keyword>
<dbReference type="GO" id="GO:0010484">
    <property type="term" value="F:histone H3 acetyltransferase activity"/>
    <property type="evidence" value="ECO:0007669"/>
    <property type="project" value="TreeGrafter"/>
</dbReference>
<dbReference type="Gene3D" id="4.10.320.30">
    <property type="match status" value="1"/>
</dbReference>
<feature type="region of interest" description="Disordered" evidence="11">
    <location>
        <begin position="1"/>
        <end position="369"/>
    </location>
</feature>
<feature type="compositionally biased region" description="Basic and acidic residues" evidence="11">
    <location>
        <begin position="438"/>
        <end position="449"/>
    </location>
</feature>
<keyword evidence="14" id="KW-1185">Reference proteome</keyword>
<evidence type="ECO:0000259" key="12">
    <source>
        <dbReference type="PROSITE" id="PS51726"/>
    </source>
</evidence>
<dbReference type="GO" id="GO:0010485">
    <property type="term" value="F:histone H4 acetyltransferase activity"/>
    <property type="evidence" value="ECO:0007669"/>
    <property type="project" value="TreeGrafter"/>
</dbReference>
<sequence length="677" mass="76100">MIPKKKTEASSSESGSTSSTSSTSSSSSGSSSGSSSSDSDSSSSDSSDSDQKKKQLVRKPEPVKKPEPLNTKSKPVIESKAKENVVAKARKIPVLSKPNIYSDSESDDSSSPQKSNSIRKSFKPKSSATVTPVPKPLLQPKTGKSPPKKVDPGRRHSRSKTPAKELIQSVDLDLDKKHKSIFSPERPDTPPPPKLTPMKPSPPKKTAVKPRPTASVTLKKASSTSEKSRTSSVSSSVSSDGSSDSEFKKVVKPKTPSKPVKTEPVTTSTPPIRRGRGRPRKYPLPDSAQKTPEKKSDAPKVTTRKQSSSNSMSRVSKLLSTIRNATDTESDGEKSSPTSNKQNKKVRPKSQSQKKSKNKFSSADSSQPSLVELEERLCPIEGCDSNGHLSGHLERHFTVDACPFYHNLTPKQCKENYFERLKKQDERKRASTKTPASPERKQYKEKVKDLRSKELPTTTVIDNNENSNQDREPDLMRCNIPFYDLKLFQEAQAIASEKIEEELKLLPNVRGIKCIEIGRHEMEVWYQSPYPEEYTRVPKLYICEFCLKYMKSRTIFNRHLLKCIWKHPPGEEVYRKDKISVWEVDGKKYKTYSQNLCLLAKFFLDHKTLYYDVEPFLFYIMTICDGDGCHIVGYFSKVRSNDWMRILNNVSTLLLQGRRVSRLDLSDKYVLHDQLVA</sequence>
<dbReference type="FunFam" id="3.30.60.60:FF:000003">
    <property type="entry name" value="Histone acetyltransferase"/>
    <property type="match status" value="1"/>
</dbReference>
<evidence type="ECO:0000256" key="11">
    <source>
        <dbReference type="SAM" id="MobiDB-lite"/>
    </source>
</evidence>
<evidence type="ECO:0000256" key="9">
    <source>
        <dbReference type="ARBA" id="ARBA00023242"/>
    </source>
</evidence>
<feature type="compositionally biased region" description="Low complexity" evidence="11">
    <location>
        <begin position="253"/>
        <end position="272"/>
    </location>
</feature>
<feature type="region of interest" description="Disordered" evidence="11">
    <location>
        <begin position="423"/>
        <end position="449"/>
    </location>
</feature>
<dbReference type="PROSITE" id="PS51726">
    <property type="entry name" value="MYST_HAT"/>
    <property type="match status" value="1"/>
</dbReference>
<dbReference type="InterPro" id="IPR050603">
    <property type="entry name" value="MYST_HAT"/>
</dbReference>
<dbReference type="SUPFAM" id="SSF103637">
    <property type="entry name" value="CCHHC domain"/>
    <property type="match status" value="1"/>
</dbReference>
<comment type="caution">
    <text evidence="13">The sequence shown here is derived from an EMBL/GenBank/DDBJ whole genome shotgun (WGS) entry which is preliminary data.</text>
</comment>
<feature type="compositionally biased region" description="Basic and acidic residues" evidence="11">
    <location>
        <begin position="49"/>
        <end position="67"/>
    </location>
</feature>
<dbReference type="PANTHER" id="PTHR10615:SF161">
    <property type="entry name" value="HISTONE ACETYLTRANSFERASE KAT7"/>
    <property type="match status" value="1"/>
</dbReference>
<feature type="compositionally biased region" description="Basic and acidic residues" evidence="11">
    <location>
        <begin position="75"/>
        <end position="85"/>
    </location>
</feature>
<dbReference type="GO" id="GO:0008270">
    <property type="term" value="F:zinc ion binding"/>
    <property type="evidence" value="ECO:0007669"/>
    <property type="project" value="UniProtKB-KW"/>
</dbReference>
<dbReference type="EC" id="2.3.1.48" evidence="10"/>
<accession>A0AAN9TIU8</accession>
<dbReference type="Proteomes" id="UP001367676">
    <property type="component" value="Unassembled WGS sequence"/>
</dbReference>
<dbReference type="GO" id="GO:0006357">
    <property type="term" value="P:regulation of transcription by RNA polymerase II"/>
    <property type="evidence" value="ECO:0007669"/>
    <property type="project" value="TreeGrafter"/>
</dbReference>
<keyword evidence="3" id="KW-0479">Metal-binding</keyword>
<evidence type="ECO:0000256" key="4">
    <source>
        <dbReference type="ARBA" id="ARBA00022771"/>
    </source>
</evidence>
<feature type="compositionally biased region" description="Low complexity" evidence="11">
    <location>
        <begin position="222"/>
        <end position="244"/>
    </location>
</feature>
<evidence type="ECO:0000256" key="1">
    <source>
        <dbReference type="ARBA" id="ARBA00004123"/>
    </source>
</evidence>
<keyword evidence="9 10" id="KW-0539">Nucleus</keyword>
<evidence type="ECO:0000313" key="13">
    <source>
        <dbReference type="EMBL" id="KAK7590800.1"/>
    </source>
</evidence>
<reference evidence="13 14" key="1">
    <citation type="submission" date="2024-03" db="EMBL/GenBank/DDBJ databases">
        <title>Adaptation during the transition from Ophiocordyceps entomopathogen to insect associate is accompanied by gene loss and intensified selection.</title>
        <authorList>
            <person name="Ward C.M."/>
            <person name="Onetto C.A."/>
            <person name="Borneman A.R."/>
        </authorList>
    </citation>
    <scope>NUCLEOTIDE SEQUENCE [LARGE SCALE GENOMIC DNA]</scope>
    <source>
        <strain evidence="13">AWRI1</strain>
        <tissue evidence="13">Single Adult Female</tissue>
    </source>
</reference>
<dbReference type="PROSITE" id="PS51802">
    <property type="entry name" value="ZF_CCHHC"/>
    <property type="match status" value="1"/>
</dbReference>
<dbReference type="Pfam" id="PF01853">
    <property type="entry name" value="MOZ_SAS"/>
    <property type="match status" value="1"/>
</dbReference>
<evidence type="ECO:0000256" key="3">
    <source>
        <dbReference type="ARBA" id="ARBA00022723"/>
    </source>
</evidence>
<dbReference type="SUPFAM" id="SSF55729">
    <property type="entry name" value="Acyl-CoA N-acyltransferases (Nat)"/>
    <property type="match status" value="1"/>
</dbReference>
<dbReference type="EMBL" id="JBBCAQ010000022">
    <property type="protein sequence ID" value="KAK7590800.1"/>
    <property type="molecule type" value="Genomic_DNA"/>
</dbReference>
<keyword evidence="2" id="KW-0808">Transferase</keyword>
<organism evidence="13 14">
    <name type="scientific">Parthenolecanium corni</name>
    <dbReference type="NCBI Taxonomy" id="536013"/>
    <lineage>
        <taxon>Eukaryota</taxon>
        <taxon>Metazoa</taxon>
        <taxon>Ecdysozoa</taxon>
        <taxon>Arthropoda</taxon>
        <taxon>Hexapoda</taxon>
        <taxon>Insecta</taxon>
        <taxon>Pterygota</taxon>
        <taxon>Neoptera</taxon>
        <taxon>Paraneoptera</taxon>
        <taxon>Hemiptera</taxon>
        <taxon>Sternorrhyncha</taxon>
        <taxon>Coccoidea</taxon>
        <taxon>Coccidae</taxon>
        <taxon>Parthenolecanium</taxon>
    </lineage>
</organism>